<evidence type="ECO:0000313" key="2">
    <source>
        <dbReference type="Proteomes" id="UP001174136"/>
    </source>
</evidence>
<keyword evidence="2" id="KW-1185">Reference proteome</keyword>
<dbReference type="Proteomes" id="UP001174136">
    <property type="component" value="Unassembled WGS sequence"/>
</dbReference>
<sequence length="123" mass="14326">MDELYDECSTAKPILKRLKEDAEDEWKSKGVAARWVALFQVADLPNILSITSHILSIPASTGYVERIFPRMANKWSDCRNRCSTELMRSELLITLNFEQSCSEFYNSALKDKEILQKYTWKKK</sequence>
<gene>
    <name evidence="1" type="ORF">N1851_034357</name>
</gene>
<dbReference type="EMBL" id="JAOPHQ010006587">
    <property type="protein sequence ID" value="KAK0130958.1"/>
    <property type="molecule type" value="Genomic_DNA"/>
</dbReference>
<accession>A0AA47LZP3</accession>
<proteinExistence type="predicted"/>
<evidence type="ECO:0008006" key="3">
    <source>
        <dbReference type="Google" id="ProtNLM"/>
    </source>
</evidence>
<protein>
    <recommendedName>
        <fullName evidence="3">HAT C-terminal dimerisation domain-containing protein</fullName>
    </recommendedName>
</protein>
<comment type="caution">
    <text evidence="1">The sequence shown here is derived from an EMBL/GenBank/DDBJ whole genome shotgun (WGS) entry which is preliminary data.</text>
</comment>
<organism evidence="1 2">
    <name type="scientific">Merluccius polli</name>
    <name type="common">Benguela hake</name>
    <name type="synonym">Merluccius cadenati</name>
    <dbReference type="NCBI Taxonomy" id="89951"/>
    <lineage>
        <taxon>Eukaryota</taxon>
        <taxon>Metazoa</taxon>
        <taxon>Chordata</taxon>
        <taxon>Craniata</taxon>
        <taxon>Vertebrata</taxon>
        <taxon>Euteleostomi</taxon>
        <taxon>Actinopterygii</taxon>
        <taxon>Neopterygii</taxon>
        <taxon>Teleostei</taxon>
        <taxon>Neoteleostei</taxon>
        <taxon>Acanthomorphata</taxon>
        <taxon>Zeiogadaria</taxon>
        <taxon>Gadariae</taxon>
        <taxon>Gadiformes</taxon>
        <taxon>Gadoidei</taxon>
        <taxon>Merlucciidae</taxon>
        <taxon>Merluccius</taxon>
    </lineage>
</organism>
<name>A0AA47LZP3_MERPO</name>
<dbReference type="AlphaFoldDB" id="A0AA47LZP3"/>
<evidence type="ECO:0000313" key="1">
    <source>
        <dbReference type="EMBL" id="KAK0130958.1"/>
    </source>
</evidence>
<reference evidence="1" key="1">
    <citation type="journal article" date="2023" name="Front. Mar. Sci.">
        <title>A new Merluccius polli reference genome to investigate the effects of global change in West African waters.</title>
        <authorList>
            <person name="Mateo J.L."/>
            <person name="Blanco-Fernandez C."/>
            <person name="Garcia-Vazquez E."/>
            <person name="Machado-Schiaffino G."/>
        </authorList>
    </citation>
    <scope>NUCLEOTIDE SEQUENCE</scope>
    <source>
        <strain evidence="1">C29</strain>
        <tissue evidence="1">Fin</tissue>
    </source>
</reference>